<dbReference type="PANTHER" id="PTHR34138:SF1">
    <property type="entry name" value="CELL SHAPE-DETERMINING PROTEIN MREC"/>
    <property type="match status" value="1"/>
</dbReference>
<evidence type="ECO:0000256" key="6">
    <source>
        <dbReference type="SAM" id="Phobius"/>
    </source>
</evidence>
<evidence type="ECO:0000259" key="7">
    <source>
        <dbReference type="Pfam" id="PF04085"/>
    </source>
</evidence>
<reference evidence="8 9" key="1">
    <citation type="submission" date="2019-02" db="EMBL/GenBank/DDBJ databases">
        <title>Genomic Encyclopedia of Type Strains, Phase IV (KMG-IV): sequencing the most valuable type-strain genomes for metagenomic binning, comparative biology and taxonomic classification.</title>
        <authorList>
            <person name="Goeker M."/>
        </authorList>
    </citation>
    <scope>NUCLEOTIDE SEQUENCE [LARGE SCALE GENOMIC DNA]</scope>
    <source>
        <strain evidence="8 9">DSM 18116</strain>
    </source>
</reference>
<evidence type="ECO:0000313" key="8">
    <source>
        <dbReference type="EMBL" id="RZS72352.1"/>
    </source>
</evidence>
<dbReference type="InterPro" id="IPR042175">
    <property type="entry name" value="Cell/Rod_MreC_2"/>
</dbReference>
<dbReference type="InterPro" id="IPR055342">
    <property type="entry name" value="MreC_beta-barrel_core"/>
</dbReference>
<dbReference type="NCBIfam" id="NF010532">
    <property type="entry name" value="PRK13922.9-3"/>
    <property type="match status" value="1"/>
</dbReference>
<dbReference type="Gene3D" id="2.40.10.350">
    <property type="entry name" value="Rod shape-determining protein MreC, domain 2"/>
    <property type="match status" value="1"/>
</dbReference>
<dbReference type="InterPro" id="IPR007221">
    <property type="entry name" value="MreC"/>
</dbReference>
<name>A0A4Q7MU02_9BACT</name>
<evidence type="ECO:0000256" key="3">
    <source>
        <dbReference type="ARBA" id="ARBA00022960"/>
    </source>
</evidence>
<evidence type="ECO:0000313" key="9">
    <source>
        <dbReference type="Proteomes" id="UP000293874"/>
    </source>
</evidence>
<dbReference type="OrthoDB" id="9811827at2"/>
<feature type="transmembrane region" description="Helical" evidence="6">
    <location>
        <begin position="12"/>
        <end position="31"/>
    </location>
</feature>
<evidence type="ECO:0000256" key="1">
    <source>
        <dbReference type="ARBA" id="ARBA00009369"/>
    </source>
</evidence>
<sequence length="283" mass="32628">MRNIFLFIRKFFNFFFFLVMQITALYMLFHYNEFHEAAFMGVANDITGKISKRYNNVEYYFHLKKTNESLVQENAMLRNLLKQDFEVADTSTTFRMDSIPYDTTGIRRKYLYRDAKVVNRYLIFPNNYFTLHRGEKQGVRKDMGVISPDGVMGVVVNTGDNYSVVMSLLHLQSRISGRVKKSGETGQVYWDGKSPSTIFINNLPKSVPIQKGDSIVTSQYGTYFPQGILIGTVMEIMNDKSSNFYTLKLKPATNFGSVEHALVIENLQADEQKKLEEAVKKNQ</sequence>
<dbReference type="PIRSF" id="PIRSF038471">
    <property type="entry name" value="MreC"/>
    <property type="match status" value="1"/>
</dbReference>
<dbReference type="AlphaFoldDB" id="A0A4Q7MU02"/>
<dbReference type="Proteomes" id="UP000293874">
    <property type="component" value="Unassembled WGS sequence"/>
</dbReference>
<comment type="similarity">
    <text evidence="1 5">Belongs to the MreC family.</text>
</comment>
<organism evidence="8 9">
    <name type="scientific">Pseudobacter ginsenosidimutans</name>
    <dbReference type="NCBI Taxonomy" id="661488"/>
    <lineage>
        <taxon>Bacteria</taxon>
        <taxon>Pseudomonadati</taxon>
        <taxon>Bacteroidota</taxon>
        <taxon>Chitinophagia</taxon>
        <taxon>Chitinophagales</taxon>
        <taxon>Chitinophagaceae</taxon>
        <taxon>Pseudobacter</taxon>
    </lineage>
</organism>
<protein>
    <recommendedName>
        <fullName evidence="2 5">Cell shape-determining protein MreC</fullName>
    </recommendedName>
    <alternativeName>
        <fullName evidence="4 5">Cell shape protein MreC</fullName>
    </alternativeName>
</protein>
<evidence type="ECO:0000256" key="5">
    <source>
        <dbReference type="PIRNR" id="PIRNR038471"/>
    </source>
</evidence>
<evidence type="ECO:0000256" key="4">
    <source>
        <dbReference type="ARBA" id="ARBA00032089"/>
    </source>
</evidence>
<dbReference type="GO" id="GO:0005886">
    <property type="term" value="C:plasma membrane"/>
    <property type="evidence" value="ECO:0007669"/>
    <property type="project" value="TreeGrafter"/>
</dbReference>
<keyword evidence="6" id="KW-1133">Transmembrane helix</keyword>
<accession>A0A4Q7MU02</accession>
<dbReference type="RefSeq" id="WP_130542777.1">
    <property type="nucleotide sequence ID" value="NZ_CP042431.1"/>
</dbReference>
<keyword evidence="3 5" id="KW-0133">Cell shape</keyword>
<gene>
    <name evidence="8" type="ORF">EV199_4271</name>
</gene>
<feature type="domain" description="Rod shape-determining protein MreC beta-barrel core" evidence="7">
    <location>
        <begin position="125"/>
        <end position="265"/>
    </location>
</feature>
<dbReference type="GO" id="GO:0008360">
    <property type="term" value="P:regulation of cell shape"/>
    <property type="evidence" value="ECO:0007669"/>
    <property type="project" value="UniProtKB-KW"/>
</dbReference>
<evidence type="ECO:0000256" key="2">
    <source>
        <dbReference type="ARBA" id="ARBA00013855"/>
    </source>
</evidence>
<proteinExistence type="inferred from homology"/>
<comment type="function">
    <text evidence="5">Involved in formation and maintenance of cell shape.</text>
</comment>
<comment type="caution">
    <text evidence="8">The sequence shown here is derived from an EMBL/GenBank/DDBJ whole genome shotgun (WGS) entry which is preliminary data.</text>
</comment>
<keyword evidence="6" id="KW-0472">Membrane</keyword>
<dbReference type="InterPro" id="IPR042177">
    <property type="entry name" value="Cell/Rod_1"/>
</dbReference>
<dbReference type="PANTHER" id="PTHR34138">
    <property type="entry name" value="CELL SHAPE-DETERMINING PROTEIN MREC"/>
    <property type="match status" value="1"/>
</dbReference>
<keyword evidence="6" id="KW-0812">Transmembrane</keyword>
<keyword evidence="9" id="KW-1185">Reference proteome</keyword>
<dbReference type="Gene3D" id="2.40.10.340">
    <property type="entry name" value="Rod shape-determining protein MreC, domain 1"/>
    <property type="match status" value="1"/>
</dbReference>
<dbReference type="EMBL" id="SGXA01000002">
    <property type="protein sequence ID" value="RZS72352.1"/>
    <property type="molecule type" value="Genomic_DNA"/>
</dbReference>
<dbReference type="Pfam" id="PF04085">
    <property type="entry name" value="MreC"/>
    <property type="match status" value="1"/>
</dbReference>